<evidence type="ECO:0000313" key="3">
    <source>
        <dbReference type="Proteomes" id="UP000035425"/>
    </source>
</evidence>
<name>A0ABR5F2P6_9ACTN</name>
<dbReference type="EMBL" id="JWIO01000022">
    <property type="protein sequence ID" value="KLL10996.1"/>
    <property type="molecule type" value="Genomic_DNA"/>
</dbReference>
<protein>
    <submittedName>
        <fullName evidence="2">Uncharacterized protein</fullName>
    </submittedName>
</protein>
<reference evidence="2 3" key="1">
    <citation type="submission" date="2014-12" db="EMBL/GenBank/DDBJ databases">
        <title>Frankia sp. BMG5.1 draft genome.</title>
        <authorList>
            <person name="Gtari M."/>
            <person name="Ghodhbane-Gtari F."/>
            <person name="Nouioui I."/>
            <person name="Ktari A."/>
            <person name="Hezbri K."/>
            <person name="Mimouni W."/>
            <person name="Sbissi I."/>
            <person name="Ayari A."/>
            <person name="Yamanaka T."/>
            <person name="Normand P."/>
            <person name="Tisa L.S."/>
            <person name="Boudabous A."/>
        </authorList>
    </citation>
    <scope>NUCLEOTIDE SEQUENCE [LARGE SCALE GENOMIC DNA]</scope>
    <source>
        <strain evidence="2 3">BMG5.1</strain>
    </source>
</reference>
<evidence type="ECO:0000256" key="1">
    <source>
        <dbReference type="SAM" id="MobiDB-lite"/>
    </source>
</evidence>
<comment type="caution">
    <text evidence="2">The sequence shown here is derived from an EMBL/GenBank/DDBJ whole genome shotgun (WGS) entry which is preliminary data.</text>
</comment>
<gene>
    <name evidence="2" type="ORF">FrCorBMG51_14735</name>
</gene>
<feature type="compositionally biased region" description="Basic and acidic residues" evidence="1">
    <location>
        <begin position="85"/>
        <end position="94"/>
    </location>
</feature>
<dbReference type="Proteomes" id="UP000035425">
    <property type="component" value="Unassembled WGS sequence"/>
</dbReference>
<accession>A0ABR5F2P6</accession>
<feature type="region of interest" description="Disordered" evidence="1">
    <location>
        <begin position="30"/>
        <end position="94"/>
    </location>
</feature>
<organism evidence="2 3">
    <name type="scientific">Protofrankia coriariae</name>
    <dbReference type="NCBI Taxonomy" id="1562887"/>
    <lineage>
        <taxon>Bacteria</taxon>
        <taxon>Bacillati</taxon>
        <taxon>Actinomycetota</taxon>
        <taxon>Actinomycetes</taxon>
        <taxon>Frankiales</taxon>
        <taxon>Frankiaceae</taxon>
        <taxon>Protofrankia</taxon>
    </lineage>
</organism>
<evidence type="ECO:0000313" key="2">
    <source>
        <dbReference type="EMBL" id="KLL10996.1"/>
    </source>
</evidence>
<sequence>MRAAGNLRDALNVRDARDARLRAERCGRVPRRPWHNGAARAPSAAATPVRLSLSTGRGPRTRPHAARGPWGRPATTGPTCSNPDPAERGRPVQP</sequence>
<proteinExistence type="predicted"/>
<keyword evidence="3" id="KW-1185">Reference proteome</keyword>